<sequence length="309" mass="35494">MITEQEKAKQFILKLLANPTLSDLSELQKEEQILQFLHINGNKLYPTLSSPAFFPGRNLMDISNILYTALFDITDSLLIPELRTIIYEKINYSFFAFLGAKALNEEGIRFQIFKFLEKNIKKPVIRRNLTGPHRAITTALPVKYLVPAFERRKYILFELTKVQRLRMAQSEIQNFIYLTMLLRPAIHLMEAPGRMGANKSNSGMVQTHYVQKVIEELKKELTLIPEEVICSGINSNLSFQDNNSLEATARMASLFASMGTNYRPAMKIDRGAVSADSSWFNIARKNYRFNGFDKDMLSELYNISVENGW</sequence>
<evidence type="ECO:0000313" key="1">
    <source>
        <dbReference type="EMBL" id="MBB6478403.1"/>
    </source>
</evidence>
<reference evidence="1 2" key="1">
    <citation type="submission" date="2020-08" db="EMBL/GenBank/DDBJ databases">
        <title>Genomic Encyclopedia of Type Strains, Phase IV (KMG-IV): sequencing the most valuable type-strain genomes for metagenomic binning, comparative biology and taxonomic classification.</title>
        <authorList>
            <person name="Goeker M."/>
        </authorList>
    </citation>
    <scope>NUCLEOTIDE SEQUENCE [LARGE SCALE GENOMIC DNA]</scope>
    <source>
        <strain evidence="1 2">DSM 2461</strain>
    </source>
</reference>
<organism evidence="1 2">
    <name type="scientific">Spirochaeta isovalerica</name>
    <dbReference type="NCBI Taxonomy" id="150"/>
    <lineage>
        <taxon>Bacteria</taxon>
        <taxon>Pseudomonadati</taxon>
        <taxon>Spirochaetota</taxon>
        <taxon>Spirochaetia</taxon>
        <taxon>Spirochaetales</taxon>
        <taxon>Spirochaetaceae</taxon>
        <taxon>Spirochaeta</taxon>
    </lineage>
</organism>
<dbReference type="RefSeq" id="WP_184742210.1">
    <property type="nucleotide sequence ID" value="NZ_JACHGJ010000001.1"/>
</dbReference>
<protein>
    <submittedName>
        <fullName evidence="1">Uncharacterized protein</fullName>
    </submittedName>
</protein>
<name>A0A841R3M8_9SPIO</name>
<gene>
    <name evidence="1" type="ORF">HNR50_000036</name>
</gene>
<keyword evidence="2" id="KW-1185">Reference proteome</keyword>
<accession>A0A841R3M8</accession>
<dbReference type="AlphaFoldDB" id="A0A841R3M8"/>
<evidence type="ECO:0000313" key="2">
    <source>
        <dbReference type="Proteomes" id="UP000587760"/>
    </source>
</evidence>
<dbReference type="Proteomes" id="UP000587760">
    <property type="component" value="Unassembled WGS sequence"/>
</dbReference>
<comment type="caution">
    <text evidence="1">The sequence shown here is derived from an EMBL/GenBank/DDBJ whole genome shotgun (WGS) entry which is preliminary data.</text>
</comment>
<dbReference type="EMBL" id="JACHGJ010000001">
    <property type="protein sequence ID" value="MBB6478403.1"/>
    <property type="molecule type" value="Genomic_DNA"/>
</dbReference>
<proteinExistence type="predicted"/>